<accession>A0A5B7D3T5</accession>
<sequence length="118" mass="12541">MTGGGKVSCFTALNNTTLVATRSKVLPTPSCYLYALALFCLSQLVIPISSLELNSSVVAWAAGGRAAGGRQGREPLRSFERKDKGEELHTPALSLTEPLCLLQPRALAAGTRSSRNHD</sequence>
<feature type="region of interest" description="Disordered" evidence="1">
    <location>
        <begin position="66"/>
        <end position="91"/>
    </location>
</feature>
<dbReference type="EMBL" id="VSRR010000497">
    <property type="protein sequence ID" value="MPC16330.1"/>
    <property type="molecule type" value="Genomic_DNA"/>
</dbReference>
<dbReference type="Proteomes" id="UP000324222">
    <property type="component" value="Unassembled WGS sequence"/>
</dbReference>
<protein>
    <submittedName>
        <fullName evidence="2">Uncharacterized protein</fullName>
    </submittedName>
</protein>
<reference evidence="2 3" key="1">
    <citation type="submission" date="2019-05" db="EMBL/GenBank/DDBJ databases">
        <title>Another draft genome of Portunus trituberculatus and its Hox gene families provides insights of decapod evolution.</title>
        <authorList>
            <person name="Jeong J.-H."/>
            <person name="Song I."/>
            <person name="Kim S."/>
            <person name="Choi T."/>
            <person name="Kim D."/>
            <person name="Ryu S."/>
            <person name="Kim W."/>
        </authorList>
    </citation>
    <scope>NUCLEOTIDE SEQUENCE [LARGE SCALE GENOMIC DNA]</scope>
    <source>
        <tissue evidence="2">Muscle</tissue>
    </source>
</reference>
<evidence type="ECO:0000313" key="2">
    <source>
        <dbReference type="EMBL" id="MPC16330.1"/>
    </source>
</evidence>
<keyword evidence="3" id="KW-1185">Reference proteome</keyword>
<evidence type="ECO:0000313" key="3">
    <source>
        <dbReference type="Proteomes" id="UP000324222"/>
    </source>
</evidence>
<feature type="compositionally biased region" description="Basic and acidic residues" evidence="1">
    <location>
        <begin position="71"/>
        <end position="89"/>
    </location>
</feature>
<organism evidence="2 3">
    <name type="scientific">Portunus trituberculatus</name>
    <name type="common">Swimming crab</name>
    <name type="synonym">Neptunus trituberculatus</name>
    <dbReference type="NCBI Taxonomy" id="210409"/>
    <lineage>
        <taxon>Eukaryota</taxon>
        <taxon>Metazoa</taxon>
        <taxon>Ecdysozoa</taxon>
        <taxon>Arthropoda</taxon>
        <taxon>Crustacea</taxon>
        <taxon>Multicrustacea</taxon>
        <taxon>Malacostraca</taxon>
        <taxon>Eumalacostraca</taxon>
        <taxon>Eucarida</taxon>
        <taxon>Decapoda</taxon>
        <taxon>Pleocyemata</taxon>
        <taxon>Brachyura</taxon>
        <taxon>Eubrachyura</taxon>
        <taxon>Portunoidea</taxon>
        <taxon>Portunidae</taxon>
        <taxon>Portuninae</taxon>
        <taxon>Portunus</taxon>
    </lineage>
</organism>
<comment type="caution">
    <text evidence="2">The sequence shown here is derived from an EMBL/GenBank/DDBJ whole genome shotgun (WGS) entry which is preliminary data.</text>
</comment>
<gene>
    <name evidence="2" type="ORF">E2C01_009152</name>
</gene>
<name>A0A5B7D3T5_PORTR</name>
<evidence type="ECO:0000256" key="1">
    <source>
        <dbReference type="SAM" id="MobiDB-lite"/>
    </source>
</evidence>
<dbReference type="AlphaFoldDB" id="A0A5B7D3T5"/>
<proteinExistence type="predicted"/>